<evidence type="ECO:0000256" key="2">
    <source>
        <dbReference type="ARBA" id="ARBA00023295"/>
    </source>
</evidence>
<evidence type="ECO:0000256" key="3">
    <source>
        <dbReference type="RuleBase" id="RU361153"/>
    </source>
</evidence>
<dbReference type="Pfam" id="PF00150">
    <property type="entry name" value="Cellulase"/>
    <property type="match status" value="1"/>
</dbReference>
<dbReference type="RefSeq" id="WP_377767202.1">
    <property type="nucleotide sequence ID" value="NZ_JBHULB010000016.1"/>
</dbReference>
<dbReference type="Gene3D" id="3.20.20.80">
    <property type="entry name" value="Glycosidases"/>
    <property type="match status" value="1"/>
</dbReference>
<feature type="domain" description="Glycoside hydrolase family 5" evidence="5">
    <location>
        <begin position="232"/>
        <end position="462"/>
    </location>
</feature>
<dbReference type="EMBL" id="JBHULB010000016">
    <property type="protein sequence ID" value="MFD2587652.1"/>
    <property type="molecule type" value="Genomic_DNA"/>
</dbReference>
<evidence type="ECO:0000256" key="4">
    <source>
        <dbReference type="SAM" id="Phobius"/>
    </source>
</evidence>
<dbReference type="Proteomes" id="UP001597526">
    <property type="component" value="Unassembled WGS sequence"/>
</dbReference>
<organism evidence="6 7">
    <name type="scientific">Croceitalea marina</name>
    <dbReference type="NCBI Taxonomy" id="1775166"/>
    <lineage>
        <taxon>Bacteria</taxon>
        <taxon>Pseudomonadati</taxon>
        <taxon>Bacteroidota</taxon>
        <taxon>Flavobacteriia</taxon>
        <taxon>Flavobacteriales</taxon>
        <taxon>Flavobacteriaceae</taxon>
        <taxon>Croceitalea</taxon>
    </lineage>
</organism>
<evidence type="ECO:0000259" key="5">
    <source>
        <dbReference type="Pfam" id="PF00150"/>
    </source>
</evidence>
<name>A0ABW5MWP0_9FLAO</name>
<keyword evidence="4" id="KW-1133">Transmembrane helix</keyword>
<accession>A0ABW5MWP0</accession>
<keyword evidence="2 3" id="KW-0326">Glycosidase</keyword>
<protein>
    <submittedName>
        <fullName evidence="6">Cellulase family glycosylhydrolase</fullName>
    </submittedName>
</protein>
<comment type="similarity">
    <text evidence="3">Belongs to the glycosyl hydrolase 5 (cellulase A) family.</text>
</comment>
<feature type="transmembrane region" description="Helical" evidence="4">
    <location>
        <begin position="9"/>
        <end position="32"/>
    </location>
</feature>
<sequence length="503" mass="58081">MNRNLYRTFLIISFLALIALLIIGISSIWSYLKTGAERGDMLHLPKEISAEYLPKVIWGPLKNEGRPMEKQTLNEIERDYLKAWLAKNSALANNNPLLLADYYTDSIKVKFSQLLDLNKKKDIYIKTTTLSHNPHLEFYSADGKIAIITDKNVSRYEETFSNNNLIYRQKSTATYKVILLLEDGFWRIRHISQVPSSNTDKSSNILKTDELLGIIGINYYPAEHAWNMFGNTFDEKTLQTDFNLIQNMGLNTIRIFVPYDTFGKAEVSTEKLQQLRHTLDIALEHQLKVTVTLFDFYGDYSIANWTLTHRHAEQIVSTLKGHEALQAWDIKNEPDLDFESRGKQKVISWLSQMISEIKTWDSETPITIGWSSPESAKNLSSQVDFVSFHYYQNPLDFLDSYTQLKKAVAEKTIVLQEYGFSSYDGLWNAFLGSEENQAAYYKEMQAILNTHEIPYLFWTLHDFETVPNSVAGRLPWRKTKQKHFGILDAQGKEKKAYSKIVSK</sequence>
<comment type="caution">
    <text evidence="6">The sequence shown here is derived from an EMBL/GenBank/DDBJ whole genome shotgun (WGS) entry which is preliminary data.</text>
</comment>
<dbReference type="InterPro" id="IPR001547">
    <property type="entry name" value="Glyco_hydro_5"/>
</dbReference>
<evidence type="ECO:0000256" key="1">
    <source>
        <dbReference type="ARBA" id="ARBA00022801"/>
    </source>
</evidence>
<dbReference type="InterPro" id="IPR017853">
    <property type="entry name" value="GH"/>
</dbReference>
<evidence type="ECO:0000313" key="7">
    <source>
        <dbReference type="Proteomes" id="UP001597526"/>
    </source>
</evidence>
<keyword evidence="7" id="KW-1185">Reference proteome</keyword>
<reference evidence="7" key="1">
    <citation type="journal article" date="2019" name="Int. J. Syst. Evol. Microbiol.">
        <title>The Global Catalogue of Microorganisms (GCM) 10K type strain sequencing project: providing services to taxonomists for standard genome sequencing and annotation.</title>
        <authorList>
            <consortium name="The Broad Institute Genomics Platform"/>
            <consortium name="The Broad Institute Genome Sequencing Center for Infectious Disease"/>
            <person name="Wu L."/>
            <person name="Ma J."/>
        </authorList>
    </citation>
    <scope>NUCLEOTIDE SEQUENCE [LARGE SCALE GENOMIC DNA]</scope>
    <source>
        <strain evidence="7">KCTC 52368</strain>
    </source>
</reference>
<evidence type="ECO:0000313" key="6">
    <source>
        <dbReference type="EMBL" id="MFD2587652.1"/>
    </source>
</evidence>
<gene>
    <name evidence="6" type="ORF">ACFSQJ_11965</name>
</gene>
<keyword evidence="4" id="KW-0812">Transmembrane</keyword>
<keyword evidence="1 3" id="KW-0378">Hydrolase</keyword>
<proteinExistence type="inferred from homology"/>
<dbReference type="SUPFAM" id="SSF51445">
    <property type="entry name" value="(Trans)glycosidases"/>
    <property type="match status" value="1"/>
</dbReference>
<keyword evidence="4" id="KW-0472">Membrane</keyword>